<proteinExistence type="predicted"/>
<feature type="chain" id="PRO_5041915075" description="C1q domain-containing protein" evidence="3">
    <location>
        <begin position="18"/>
        <end position="206"/>
    </location>
</feature>
<gene>
    <name evidence="5" type="ORF">CHS0354_011136</name>
</gene>
<sequence>MFVAPCLLLTFAVIVKTQQVPHDCPRFDYEYKLLERILMLEFTQREMTVKMELLKARLAEISSSPATNDTQPTVAFYAGLSHDINAVALGYKAVMDRVFLNQGGAYDVSNGMFRAPFTGVYEFTVHACSSPSKIAHLFMMKEGESVGFTYTVDPNWSCSGRSAVVMMQKGEHIWVEMVGYAAGMYKQSEKHVEYRTSFSGFYIGKI</sequence>
<evidence type="ECO:0000313" key="5">
    <source>
        <dbReference type="EMBL" id="KAK3581637.1"/>
    </source>
</evidence>
<dbReference type="Pfam" id="PF00386">
    <property type="entry name" value="C1q"/>
    <property type="match status" value="1"/>
</dbReference>
<dbReference type="InterPro" id="IPR001073">
    <property type="entry name" value="C1q_dom"/>
</dbReference>
<dbReference type="EMBL" id="JAEAOA010000694">
    <property type="protein sequence ID" value="KAK3581637.1"/>
    <property type="molecule type" value="Genomic_DNA"/>
</dbReference>
<comment type="subcellular location">
    <subcellularLocation>
        <location evidence="1">Secreted</location>
    </subcellularLocation>
</comment>
<dbReference type="AlphaFoldDB" id="A0AAE0RXU0"/>
<feature type="signal peptide" evidence="3">
    <location>
        <begin position="1"/>
        <end position="17"/>
    </location>
</feature>
<keyword evidence="6" id="KW-1185">Reference proteome</keyword>
<feature type="domain" description="C1q" evidence="4">
    <location>
        <begin position="69"/>
        <end position="206"/>
    </location>
</feature>
<dbReference type="Gene3D" id="2.60.120.40">
    <property type="match status" value="1"/>
</dbReference>
<evidence type="ECO:0000313" key="6">
    <source>
        <dbReference type="Proteomes" id="UP001195483"/>
    </source>
</evidence>
<dbReference type="Proteomes" id="UP001195483">
    <property type="component" value="Unassembled WGS sequence"/>
</dbReference>
<evidence type="ECO:0000259" key="4">
    <source>
        <dbReference type="PROSITE" id="PS50871"/>
    </source>
</evidence>
<accession>A0AAE0RXU0</accession>
<reference evidence="5" key="2">
    <citation type="journal article" date="2021" name="Genome Biol. Evol.">
        <title>Developing a high-quality reference genome for a parasitic bivalve with doubly uniparental inheritance (Bivalvia: Unionida).</title>
        <authorList>
            <person name="Smith C.H."/>
        </authorList>
    </citation>
    <scope>NUCLEOTIDE SEQUENCE</scope>
    <source>
        <strain evidence="5">CHS0354</strain>
        <tissue evidence="5">Mantle</tissue>
    </source>
</reference>
<name>A0AAE0RXU0_9BIVA</name>
<keyword evidence="3" id="KW-0732">Signal</keyword>
<dbReference type="GO" id="GO:0005581">
    <property type="term" value="C:collagen trimer"/>
    <property type="evidence" value="ECO:0007669"/>
    <property type="project" value="UniProtKB-KW"/>
</dbReference>
<dbReference type="PANTHER" id="PTHR15427">
    <property type="entry name" value="EMILIN ELASTIN MICROFIBRIL INTERFACE-LOCATED PROTEIN ELASTIN MICROFIBRIL INTERFACER"/>
    <property type="match status" value="1"/>
</dbReference>
<reference evidence="5" key="1">
    <citation type="journal article" date="2021" name="Genome Biol. Evol.">
        <title>A High-Quality Reference Genome for a Parasitic Bivalve with Doubly Uniparental Inheritance (Bivalvia: Unionida).</title>
        <authorList>
            <person name="Smith C.H."/>
        </authorList>
    </citation>
    <scope>NUCLEOTIDE SEQUENCE</scope>
    <source>
        <strain evidence="5">CHS0354</strain>
    </source>
</reference>
<protein>
    <recommendedName>
        <fullName evidence="4">C1q domain-containing protein</fullName>
    </recommendedName>
</protein>
<dbReference type="InterPro" id="IPR050392">
    <property type="entry name" value="Collagen/C1q_domain"/>
</dbReference>
<dbReference type="InterPro" id="IPR008983">
    <property type="entry name" value="Tumour_necrosis_fac-like_dom"/>
</dbReference>
<evidence type="ECO:0000256" key="3">
    <source>
        <dbReference type="SAM" id="SignalP"/>
    </source>
</evidence>
<comment type="caution">
    <text evidence="5">The sequence shown here is derived from an EMBL/GenBank/DDBJ whole genome shotgun (WGS) entry which is preliminary data.</text>
</comment>
<dbReference type="SUPFAM" id="SSF49842">
    <property type="entry name" value="TNF-like"/>
    <property type="match status" value="1"/>
</dbReference>
<reference evidence="5" key="3">
    <citation type="submission" date="2023-05" db="EMBL/GenBank/DDBJ databases">
        <authorList>
            <person name="Smith C.H."/>
        </authorList>
    </citation>
    <scope>NUCLEOTIDE SEQUENCE</scope>
    <source>
        <strain evidence="5">CHS0354</strain>
        <tissue evidence="5">Mantle</tissue>
    </source>
</reference>
<dbReference type="PANTHER" id="PTHR15427:SF33">
    <property type="entry name" value="COLLAGEN IV NC1 DOMAIN-CONTAINING PROTEIN"/>
    <property type="match status" value="1"/>
</dbReference>
<evidence type="ECO:0000256" key="1">
    <source>
        <dbReference type="ARBA" id="ARBA00004613"/>
    </source>
</evidence>
<organism evidence="5 6">
    <name type="scientific">Potamilus streckersoni</name>
    <dbReference type="NCBI Taxonomy" id="2493646"/>
    <lineage>
        <taxon>Eukaryota</taxon>
        <taxon>Metazoa</taxon>
        <taxon>Spiralia</taxon>
        <taxon>Lophotrochozoa</taxon>
        <taxon>Mollusca</taxon>
        <taxon>Bivalvia</taxon>
        <taxon>Autobranchia</taxon>
        <taxon>Heteroconchia</taxon>
        <taxon>Palaeoheterodonta</taxon>
        <taxon>Unionida</taxon>
        <taxon>Unionoidea</taxon>
        <taxon>Unionidae</taxon>
        <taxon>Ambleminae</taxon>
        <taxon>Lampsilini</taxon>
        <taxon>Potamilus</taxon>
    </lineage>
</organism>
<dbReference type="PROSITE" id="PS50871">
    <property type="entry name" value="C1Q"/>
    <property type="match status" value="1"/>
</dbReference>
<keyword evidence="2" id="KW-0964">Secreted</keyword>
<evidence type="ECO:0000256" key="2">
    <source>
        <dbReference type="ARBA" id="ARBA00022525"/>
    </source>
</evidence>
<dbReference type="SMART" id="SM00110">
    <property type="entry name" value="C1Q"/>
    <property type="match status" value="1"/>
</dbReference>
<dbReference type="PRINTS" id="PR00007">
    <property type="entry name" value="COMPLEMNTC1Q"/>
</dbReference>